<evidence type="ECO:0000313" key="8">
    <source>
        <dbReference type="EMBL" id="KAJ6640369.1"/>
    </source>
</evidence>
<evidence type="ECO:0000256" key="2">
    <source>
        <dbReference type="ARBA" id="ARBA00022478"/>
    </source>
</evidence>
<dbReference type="InterPro" id="IPR036603">
    <property type="entry name" value="RBP11-like"/>
</dbReference>
<dbReference type="SUPFAM" id="SSF55257">
    <property type="entry name" value="RBP11-like subunits of RNA polymerase"/>
    <property type="match status" value="1"/>
</dbReference>
<comment type="subcellular location">
    <subcellularLocation>
        <location evidence="1">Nucleus</location>
    </subcellularLocation>
</comment>
<dbReference type="PANTHER" id="PTHR13946">
    <property type="entry name" value="DNA-DIRECTED RNA POLYMERASE I,II,III"/>
    <property type="match status" value="1"/>
</dbReference>
<dbReference type="GO" id="GO:0046983">
    <property type="term" value="F:protein dimerization activity"/>
    <property type="evidence" value="ECO:0007669"/>
    <property type="project" value="InterPro"/>
</dbReference>
<reference evidence="8" key="1">
    <citation type="submission" date="2022-07" db="EMBL/GenBank/DDBJ databases">
        <authorList>
            <person name="Trinca V."/>
            <person name="Uliana J.V.C."/>
            <person name="Torres T.T."/>
            <person name="Ward R.J."/>
            <person name="Monesi N."/>
        </authorList>
    </citation>
    <scope>NUCLEOTIDE SEQUENCE</scope>
    <source>
        <strain evidence="8">HSMRA1968</strain>
        <tissue evidence="8">Whole embryos</tissue>
    </source>
</reference>
<dbReference type="CDD" id="cd07029">
    <property type="entry name" value="RNAP_I_III_AC19"/>
    <property type="match status" value="1"/>
</dbReference>
<evidence type="ECO:0000256" key="5">
    <source>
        <dbReference type="ARBA" id="ARBA00025751"/>
    </source>
</evidence>
<dbReference type="HAMAP" id="MF_00261">
    <property type="entry name" value="RNApol_arch_Rpo11"/>
    <property type="match status" value="1"/>
</dbReference>
<dbReference type="InterPro" id="IPR033898">
    <property type="entry name" value="RNAP_AC19"/>
</dbReference>
<keyword evidence="4" id="KW-0539">Nucleus</keyword>
<dbReference type="GO" id="GO:0003677">
    <property type="term" value="F:DNA binding"/>
    <property type="evidence" value="ECO:0007669"/>
    <property type="project" value="InterPro"/>
</dbReference>
<sequence length="274" mass="30422">MDSAADVGTLPLSVYKKMQKVNMESLPPDCQVTAYGGSRINYLGNEVAMGLFLVVDGDKEPLLGRDACVDLKLIKKVDAIEQVNMEPSSKTEFIKNNKDLFEGKGRFVKDFNIELKEGAKGLSTGSEKSFRYLYQYYCCLTNSKQSSEKIILNKLANMPLIAELANEGEVSDSSKTFVFENEGHTLGNVLKSIIGRYPEVDFCGYTVPHPAESTMHLRIQVSKKSRVSDDSSQNIKAIDILVRGLKDVVAVCDHTEMKFDDAIQLFEKSPKPSV</sequence>
<dbReference type="InterPro" id="IPR008193">
    <property type="entry name" value="RNA_pol_Rpb11_13-16kDa_CS"/>
</dbReference>
<dbReference type="EMBL" id="WJQU01000003">
    <property type="protein sequence ID" value="KAJ6640369.1"/>
    <property type="molecule type" value="Genomic_DNA"/>
</dbReference>
<keyword evidence="3" id="KW-0804">Transcription</keyword>
<evidence type="ECO:0000256" key="4">
    <source>
        <dbReference type="ARBA" id="ARBA00023242"/>
    </source>
</evidence>
<dbReference type="GO" id="GO:0005736">
    <property type="term" value="C:RNA polymerase I complex"/>
    <property type="evidence" value="ECO:0007669"/>
    <property type="project" value="TreeGrafter"/>
</dbReference>
<feature type="domain" description="DNA-directed RNA polymerase RBP11-like dimerisation" evidence="7">
    <location>
        <begin position="176"/>
        <end position="256"/>
    </location>
</feature>
<comment type="similarity">
    <text evidence="5">Belongs to the archaeal Rpo11/eukaryotic RPB11/RPC19 RNA polymerase subunit family.</text>
</comment>
<comment type="caution">
    <text evidence="8">The sequence shown here is derived from an EMBL/GenBank/DDBJ whole genome shotgun (WGS) entry which is preliminary data.</text>
</comment>
<dbReference type="Gene3D" id="3.30.1360.10">
    <property type="entry name" value="RNA polymerase, RBP11-like subunit"/>
    <property type="match status" value="1"/>
</dbReference>
<evidence type="ECO:0000256" key="6">
    <source>
        <dbReference type="ARBA" id="ARBA00031757"/>
    </source>
</evidence>
<evidence type="ECO:0000313" key="9">
    <source>
        <dbReference type="Proteomes" id="UP001151699"/>
    </source>
</evidence>
<evidence type="ECO:0000256" key="1">
    <source>
        <dbReference type="ARBA" id="ARBA00004123"/>
    </source>
</evidence>
<keyword evidence="9" id="KW-1185">Reference proteome</keyword>
<proteinExistence type="inferred from homology"/>
<protein>
    <recommendedName>
        <fullName evidence="6">DNA-directed RNA polymerase I subunit D</fullName>
    </recommendedName>
</protein>
<dbReference type="GO" id="GO:0005666">
    <property type="term" value="C:RNA polymerase III complex"/>
    <property type="evidence" value="ECO:0007669"/>
    <property type="project" value="TreeGrafter"/>
</dbReference>
<dbReference type="PROSITE" id="PS01154">
    <property type="entry name" value="RNA_POL_L_13KD"/>
    <property type="match status" value="1"/>
</dbReference>
<accession>A0A9Q0MZP2</accession>
<dbReference type="Proteomes" id="UP001151699">
    <property type="component" value="Chromosome X"/>
</dbReference>
<dbReference type="GO" id="GO:0006383">
    <property type="term" value="P:transcription by RNA polymerase III"/>
    <property type="evidence" value="ECO:0007669"/>
    <property type="project" value="TreeGrafter"/>
</dbReference>
<dbReference type="PANTHER" id="PTHR13946:SF28">
    <property type="entry name" value="DNA-DIRECTED RNA POLYMERASES I AND III SUBUNIT RPAC2"/>
    <property type="match status" value="1"/>
</dbReference>
<dbReference type="GO" id="GO:0003899">
    <property type="term" value="F:DNA-directed RNA polymerase activity"/>
    <property type="evidence" value="ECO:0007669"/>
    <property type="project" value="InterPro"/>
</dbReference>
<dbReference type="OrthoDB" id="510325at2759"/>
<dbReference type="GO" id="GO:0006362">
    <property type="term" value="P:transcription elongation by RNA polymerase I"/>
    <property type="evidence" value="ECO:0007669"/>
    <property type="project" value="TreeGrafter"/>
</dbReference>
<organism evidence="8 9">
    <name type="scientific">Pseudolycoriella hygida</name>
    <dbReference type="NCBI Taxonomy" id="35572"/>
    <lineage>
        <taxon>Eukaryota</taxon>
        <taxon>Metazoa</taxon>
        <taxon>Ecdysozoa</taxon>
        <taxon>Arthropoda</taxon>
        <taxon>Hexapoda</taxon>
        <taxon>Insecta</taxon>
        <taxon>Pterygota</taxon>
        <taxon>Neoptera</taxon>
        <taxon>Endopterygota</taxon>
        <taxon>Diptera</taxon>
        <taxon>Nematocera</taxon>
        <taxon>Sciaroidea</taxon>
        <taxon>Sciaridae</taxon>
        <taxon>Pseudolycoriella</taxon>
    </lineage>
</organism>
<name>A0A9Q0MZP2_9DIPT</name>
<keyword evidence="2 8" id="KW-0240">DNA-directed RNA polymerase</keyword>
<evidence type="ECO:0000256" key="3">
    <source>
        <dbReference type="ARBA" id="ARBA00023163"/>
    </source>
</evidence>
<dbReference type="AlphaFoldDB" id="A0A9Q0MZP2"/>
<gene>
    <name evidence="8" type="primary">l(2)37Cg</name>
    <name evidence="8" type="ORF">Bhyg_13119</name>
</gene>
<dbReference type="Pfam" id="PF13656">
    <property type="entry name" value="RNA_pol_L_2"/>
    <property type="match status" value="1"/>
</dbReference>
<dbReference type="InterPro" id="IPR009025">
    <property type="entry name" value="RBP11-like_dimer"/>
</dbReference>
<evidence type="ECO:0000259" key="7">
    <source>
        <dbReference type="Pfam" id="PF13656"/>
    </source>
</evidence>
<dbReference type="InterPro" id="IPR022905">
    <property type="entry name" value="Rpo11-like"/>
</dbReference>